<keyword evidence="1" id="KW-1185">Reference proteome</keyword>
<gene>
    <name evidence="2" type="primary">LOC142176095</name>
</gene>
<accession>A0AC58TPV8</accession>
<sequence length="154" mass="17637">MSVKLTGPDNYTQWSSSMRVSLLGKSKLGFVYGRYPKEKFPHVLHELWEKCNAIVLSRIMNSVSAELLSGMVYALSSHKLWMELKETFDKVNGSRVLYLHKQIATLAQGLSSVSTYFSKLKELRAEFDALMPCLGCGCKESKKYVEHFEYQRIL</sequence>
<evidence type="ECO:0000313" key="2">
    <source>
        <dbReference type="RefSeq" id="XP_075099264.1"/>
    </source>
</evidence>
<protein>
    <submittedName>
        <fullName evidence="2">Uncharacterized protein LOC142176095</fullName>
    </submittedName>
</protein>
<reference evidence="2" key="2">
    <citation type="submission" date="2025-08" db="UniProtKB">
        <authorList>
            <consortium name="RefSeq"/>
        </authorList>
    </citation>
    <scope>IDENTIFICATION</scope>
    <source>
        <tissue evidence="2">Leaf</tissue>
    </source>
</reference>
<evidence type="ECO:0000313" key="1">
    <source>
        <dbReference type="Proteomes" id="UP000790787"/>
    </source>
</evidence>
<reference evidence="1" key="1">
    <citation type="journal article" date="2014" name="Nat. Commun.">
        <title>The tobacco genome sequence and its comparison with those of tomato and potato.</title>
        <authorList>
            <person name="Sierro N."/>
            <person name="Battey J.N."/>
            <person name="Ouadi S."/>
            <person name="Bakaher N."/>
            <person name="Bovet L."/>
            <person name="Willig A."/>
            <person name="Goepfert S."/>
            <person name="Peitsch M.C."/>
            <person name="Ivanov N.V."/>
        </authorList>
    </citation>
    <scope>NUCLEOTIDE SEQUENCE [LARGE SCALE GENOMIC DNA]</scope>
</reference>
<dbReference type="Proteomes" id="UP000790787">
    <property type="component" value="Chromosome 22"/>
</dbReference>
<name>A0AC58TPV8_TOBAC</name>
<proteinExistence type="predicted"/>
<dbReference type="RefSeq" id="XP_075099264.1">
    <property type="nucleotide sequence ID" value="XM_075243163.1"/>
</dbReference>
<organism evidence="1 2">
    <name type="scientific">Nicotiana tabacum</name>
    <name type="common">Common tobacco</name>
    <dbReference type="NCBI Taxonomy" id="4097"/>
    <lineage>
        <taxon>Eukaryota</taxon>
        <taxon>Viridiplantae</taxon>
        <taxon>Streptophyta</taxon>
        <taxon>Embryophyta</taxon>
        <taxon>Tracheophyta</taxon>
        <taxon>Spermatophyta</taxon>
        <taxon>Magnoliopsida</taxon>
        <taxon>eudicotyledons</taxon>
        <taxon>Gunneridae</taxon>
        <taxon>Pentapetalae</taxon>
        <taxon>asterids</taxon>
        <taxon>lamiids</taxon>
        <taxon>Solanales</taxon>
        <taxon>Solanaceae</taxon>
        <taxon>Nicotianoideae</taxon>
        <taxon>Nicotianeae</taxon>
        <taxon>Nicotiana</taxon>
    </lineage>
</organism>